<proteinExistence type="predicted"/>
<dbReference type="OrthoDB" id="3256826at2759"/>
<keyword evidence="3" id="KW-1185">Reference proteome</keyword>
<reference evidence="2 3" key="1">
    <citation type="submission" date="2014-04" db="EMBL/GenBank/DDBJ databases">
        <authorList>
            <consortium name="DOE Joint Genome Institute"/>
            <person name="Kuo A."/>
            <person name="Kohler A."/>
            <person name="Costa M.D."/>
            <person name="Nagy L.G."/>
            <person name="Floudas D."/>
            <person name="Copeland A."/>
            <person name="Barry K.W."/>
            <person name="Cichocki N."/>
            <person name="Veneault-Fourrey C."/>
            <person name="LaButti K."/>
            <person name="Lindquist E.A."/>
            <person name="Lipzen A."/>
            <person name="Lundell T."/>
            <person name="Morin E."/>
            <person name="Murat C."/>
            <person name="Sun H."/>
            <person name="Tunlid A."/>
            <person name="Henrissat B."/>
            <person name="Grigoriev I.V."/>
            <person name="Hibbett D.S."/>
            <person name="Martin F."/>
            <person name="Nordberg H.P."/>
            <person name="Cantor M.N."/>
            <person name="Hua S.X."/>
        </authorList>
    </citation>
    <scope>NUCLEOTIDE SEQUENCE [LARGE SCALE GENOMIC DNA]</scope>
    <source>
        <strain evidence="2 3">Marx 270</strain>
    </source>
</reference>
<evidence type="ECO:0000313" key="3">
    <source>
        <dbReference type="Proteomes" id="UP000054217"/>
    </source>
</evidence>
<evidence type="ECO:0000313" key="2">
    <source>
        <dbReference type="EMBL" id="KIO07289.1"/>
    </source>
</evidence>
<dbReference type="InterPro" id="IPR041588">
    <property type="entry name" value="Integrase_H2C2"/>
</dbReference>
<name>A0A0C3PH26_PISTI</name>
<dbReference type="PANTHER" id="PTHR37984:SF5">
    <property type="entry name" value="PROTEIN NYNRIN-LIKE"/>
    <property type="match status" value="1"/>
</dbReference>
<organism evidence="2 3">
    <name type="scientific">Pisolithus tinctorius Marx 270</name>
    <dbReference type="NCBI Taxonomy" id="870435"/>
    <lineage>
        <taxon>Eukaryota</taxon>
        <taxon>Fungi</taxon>
        <taxon>Dikarya</taxon>
        <taxon>Basidiomycota</taxon>
        <taxon>Agaricomycotina</taxon>
        <taxon>Agaricomycetes</taxon>
        <taxon>Agaricomycetidae</taxon>
        <taxon>Boletales</taxon>
        <taxon>Sclerodermatineae</taxon>
        <taxon>Pisolithaceae</taxon>
        <taxon>Pisolithus</taxon>
    </lineage>
</organism>
<dbReference type="PANTHER" id="PTHR37984">
    <property type="entry name" value="PROTEIN CBG26694"/>
    <property type="match status" value="1"/>
</dbReference>
<dbReference type="Pfam" id="PF17921">
    <property type="entry name" value="Integrase_H2C2"/>
    <property type="match status" value="1"/>
</dbReference>
<dbReference type="EMBL" id="KN831960">
    <property type="protein sequence ID" value="KIO07289.1"/>
    <property type="molecule type" value="Genomic_DNA"/>
</dbReference>
<feature type="domain" description="Integrase zinc-binding" evidence="1">
    <location>
        <begin position="48"/>
        <end position="103"/>
    </location>
</feature>
<accession>A0A0C3PH26</accession>
<reference evidence="3" key="2">
    <citation type="submission" date="2015-01" db="EMBL/GenBank/DDBJ databases">
        <title>Evolutionary Origins and Diversification of the Mycorrhizal Mutualists.</title>
        <authorList>
            <consortium name="DOE Joint Genome Institute"/>
            <consortium name="Mycorrhizal Genomics Consortium"/>
            <person name="Kohler A."/>
            <person name="Kuo A."/>
            <person name="Nagy L.G."/>
            <person name="Floudas D."/>
            <person name="Copeland A."/>
            <person name="Barry K.W."/>
            <person name="Cichocki N."/>
            <person name="Veneault-Fourrey C."/>
            <person name="LaButti K."/>
            <person name="Lindquist E.A."/>
            <person name="Lipzen A."/>
            <person name="Lundell T."/>
            <person name="Morin E."/>
            <person name="Murat C."/>
            <person name="Riley R."/>
            <person name="Ohm R."/>
            <person name="Sun H."/>
            <person name="Tunlid A."/>
            <person name="Henrissat B."/>
            <person name="Grigoriev I.V."/>
            <person name="Hibbett D.S."/>
            <person name="Martin F."/>
        </authorList>
    </citation>
    <scope>NUCLEOTIDE SEQUENCE [LARGE SCALE GENOMIC DNA]</scope>
    <source>
        <strain evidence="3">Marx 270</strain>
    </source>
</reference>
<dbReference type="InterPro" id="IPR050951">
    <property type="entry name" value="Retrovirus_Pol_polyprotein"/>
</dbReference>
<dbReference type="Proteomes" id="UP000054217">
    <property type="component" value="Unassembled WGS sequence"/>
</dbReference>
<dbReference type="HOGENOM" id="CLU_1772556_0_0_1"/>
<sequence>LHKEILAALPLDPLSQHQLTDTSNPRWLINSTGLLHLDNQIYVPDANNLQLKVLQYKHDHPLSRHLGQNQMLELIWREYTWPSICTFVKEYVRSCTTCARAKTPRHQPYGTLKQLLIPEKPWNSISMDFIEHLPASGGHTAILVVID</sequence>
<gene>
    <name evidence="2" type="ORF">M404DRAFT_136278</name>
</gene>
<protein>
    <recommendedName>
        <fullName evidence="1">Integrase zinc-binding domain-containing protein</fullName>
    </recommendedName>
</protein>
<dbReference type="STRING" id="870435.A0A0C3PH26"/>
<evidence type="ECO:0000259" key="1">
    <source>
        <dbReference type="Pfam" id="PF17921"/>
    </source>
</evidence>
<dbReference type="AlphaFoldDB" id="A0A0C3PH26"/>
<feature type="non-terminal residue" evidence="2">
    <location>
        <position position="1"/>
    </location>
</feature>
<dbReference type="InParanoid" id="A0A0C3PH26"/>
<dbReference type="Gene3D" id="1.10.340.70">
    <property type="match status" value="1"/>
</dbReference>